<reference evidence="3 4" key="1">
    <citation type="submission" date="2014-04" db="EMBL/GenBank/DDBJ databases">
        <authorList>
            <consortium name="DOE Joint Genome Institute"/>
            <person name="Kuo A."/>
            <person name="Tarkka M."/>
            <person name="Buscot F."/>
            <person name="Kohler A."/>
            <person name="Nagy L.G."/>
            <person name="Floudas D."/>
            <person name="Copeland A."/>
            <person name="Barry K.W."/>
            <person name="Cichocki N."/>
            <person name="Veneault-Fourrey C."/>
            <person name="LaButti K."/>
            <person name="Lindquist E.A."/>
            <person name="Lipzen A."/>
            <person name="Lundell T."/>
            <person name="Morin E."/>
            <person name="Murat C."/>
            <person name="Sun H."/>
            <person name="Tunlid A."/>
            <person name="Henrissat B."/>
            <person name="Grigoriev I.V."/>
            <person name="Hibbett D.S."/>
            <person name="Martin F."/>
            <person name="Nordberg H.P."/>
            <person name="Cantor M.N."/>
            <person name="Hua S.X."/>
        </authorList>
    </citation>
    <scope>NUCLEOTIDE SEQUENCE [LARGE SCALE GENOMIC DNA]</scope>
    <source>
        <strain evidence="3 4">F 1598</strain>
    </source>
</reference>
<dbReference type="Proteomes" id="UP000054166">
    <property type="component" value="Unassembled WGS sequence"/>
</dbReference>
<name>A0A0C3CQX6_PILCF</name>
<dbReference type="InParanoid" id="A0A0C3CQX6"/>
<dbReference type="PANTHER" id="PTHR42024">
    <property type="entry name" value="AMINO ACID PERMEASE_ SLC12A DOMAIN-CONTAINING PROTEIN"/>
    <property type="match status" value="1"/>
</dbReference>
<keyword evidence="2" id="KW-1133">Transmembrane helix</keyword>
<dbReference type="STRING" id="765440.A0A0C3CQX6"/>
<gene>
    <name evidence="3" type="ORF">PILCRDRAFT_761912</name>
</gene>
<reference evidence="4" key="2">
    <citation type="submission" date="2015-01" db="EMBL/GenBank/DDBJ databases">
        <title>Evolutionary Origins and Diversification of the Mycorrhizal Mutualists.</title>
        <authorList>
            <consortium name="DOE Joint Genome Institute"/>
            <consortium name="Mycorrhizal Genomics Consortium"/>
            <person name="Kohler A."/>
            <person name="Kuo A."/>
            <person name="Nagy L.G."/>
            <person name="Floudas D."/>
            <person name="Copeland A."/>
            <person name="Barry K.W."/>
            <person name="Cichocki N."/>
            <person name="Veneault-Fourrey C."/>
            <person name="LaButti K."/>
            <person name="Lindquist E.A."/>
            <person name="Lipzen A."/>
            <person name="Lundell T."/>
            <person name="Morin E."/>
            <person name="Murat C."/>
            <person name="Riley R."/>
            <person name="Ohm R."/>
            <person name="Sun H."/>
            <person name="Tunlid A."/>
            <person name="Henrissat B."/>
            <person name="Grigoriev I.V."/>
            <person name="Hibbett D.S."/>
            <person name="Martin F."/>
        </authorList>
    </citation>
    <scope>NUCLEOTIDE SEQUENCE [LARGE SCALE GENOMIC DNA]</scope>
    <source>
        <strain evidence="4">F 1598</strain>
    </source>
</reference>
<feature type="transmembrane region" description="Helical" evidence="2">
    <location>
        <begin position="117"/>
        <end position="143"/>
    </location>
</feature>
<feature type="transmembrane region" description="Helical" evidence="2">
    <location>
        <begin position="91"/>
        <end position="111"/>
    </location>
</feature>
<proteinExistence type="predicted"/>
<sequence>MQTREVEDQTTATADAEESSSGSLTMNDHADKLGNPPPLRFSFRWITLCLYLVFLLFCNVLIPCLLYYLLQILVRYRHKYGPLNDDKWWHLDFFMWVYTLCLFVFAFPLAIAPAIPLYNFFLMSTAMLVGPLGIVYLISLLAFRLPGVWCSSDGPGTPMKPAVFYIVEDIVAVDFMHGRDYRTAIHERWHASPPFRKMMSHLTLYWGLSVLLYVGITAAVTWAAPFGFAFGWVLGQFFIWAAVSALGSWMLTKWGLAAERHWWSQQKHTEKGDSLG</sequence>
<keyword evidence="4" id="KW-1185">Reference proteome</keyword>
<feature type="transmembrane region" description="Helical" evidence="2">
    <location>
        <begin position="45"/>
        <end position="70"/>
    </location>
</feature>
<feature type="compositionally biased region" description="Polar residues" evidence="1">
    <location>
        <begin position="8"/>
        <end position="26"/>
    </location>
</feature>
<evidence type="ECO:0000256" key="1">
    <source>
        <dbReference type="SAM" id="MobiDB-lite"/>
    </source>
</evidence>
<evidence type="ECO:0000313" key="4">
    <source>
        <dbReference type="Proteomes" id="UP000054166"/>
    </source>
</evidence>
<dbReference type="PANTHER" id="PTHR42024:SF1">
    <property type="entry name" value="AMINO ACID PERMEASE_ SLC12A DOMAIN-CONTAINING PROTEIN"/>
    <property type="match status" value="1"/>
</dbReference>
<feature type="transmembrane region" description="Helical" evidence="2">
    <location>
        <begin position="204"/>
        <end position="224"/>
    </location>
</feature>
<accession>A0A0C3CQX6</accession>
<organism evidence="3 4">
    <name type="scientific">Piloderma croceum (strain F 1598)</name>
    <dbReference type="NCBI Taxonomy" id="765440"/>
    <lineage>
        <taxon>Eukaryota</taxon>
        <taxon>Fungi</taxon>
        <taxon>Dikarya</taxon>
        <taxon>Basidiomycota</taxon>
        <taxon>Agaricomycotina</taxon>
        <taxon>Agaricomycetes</taxon>
        <taxon>Agaricomycetidae</taxon>
        <taxon>Atheliales</taxon>
        <taxon>Atheliaceae</taxon>
        <taxon>Piloderma</taxon>
    </lineage>
</organism>
<dbReference type="EMBL" id="KN832970">
    <property type="protein sequence ID" value="KIM92052.1"/>
    <property type="molecule type" value="Genomic_DNA"/>
</dbReference>
<dbReference type="OrthoDB" id="4838853at2759"/>
<evidence type="ECO:0000313" key="3">
    <source>
        <dbReference type="EMBL" id="KIM92052.1"/>
    </source>
</evidence>
<evidence type="ECO:0000256" key="2">
    <source>
        <dbReference type="SAM" id="Phobius"/>
    </source>
</evidence>
<protein>
    <submittedName>
        <fullName evidence="3">Uncharacterized protein</fullName>
    </submittedName>
</protein>
<dbReference type="AlphaFoldDB" id="A0A0C3CQX6"/>
<feature type="transmembrane region" description="Helical" evidence="2">
    <location>
        <begin position="230"/>
        <end position="251"/>
    </location>
</feature>
<dbReference type="HOGENOM" id="CLU_071340_0_0_1"/>
<keyword evidence="2" id="KW-0812">Transmembrane</keyword>
<keyword evidence="2" id="KW-0472">Membrane</keyword>
<feature type="region of interest" description="Disordered" evidence="1">
    <location>
        <begin position="1"/>
        <end position="29"/>
    </location>
</feature>